<accession>A0AAD7Z5Y8</accession>
<keyword evidence="2" id="KW-0732">Signal</keyword>
<evidence type="ECO:0000256" key="2">
    <source>
        <dbReference type="SAM" id="SignalP"/>
    </source>
</evidence>
<feature type="signal peptide" evidence="2">
    <location>
        <begin position="1"/>
        <end position="19"/>
    </location>
</feature>
<comment type="caution">
    <text evidence="3">The sequence shown here is derived from an EMBL/GenBank/DDBJ whole genome shotgun (WGS) entry which is preliminary data.</text>
</comment>
<protein>
    <submittedName>
        <fullName evidence="3">Uncharacterized protein</fullName>
    </submittedName>
</protein>
<feature type="chain" id="PRO_5042276819" evidence="2">
    <location>
        <begin position="20"/>
        <end position="121"/>
    </location>
</feature>
<gene>
    <name evidence="3" type="ORF">L9F63_008312</name>
</gene>
<reference evidence="3" key="1">
    <citation type="journal article" date="2023" name="IScience">
        <title>Live-bearing cockroach genome reveals convergent evolutionary mechanisms linked to viviparity in insects and beyond.</title>
        <authorList>
            <person name="Fouks B."/>
            <person name="Harrison M.C."/>
            <person name="Mikhailova A.A."/>
            <person name="Marchal E."/>
            <person name="English S."/>
            <person name="Carruthers M."/>
            <person name="Jennings E.C."/>
            <person name="Chiamaka E.L."/>
            <person name="Frigard R.A."/>
            <person name="Pippel M."/>
            <person name="Attardo G.M."/>
            <person name="Benoit J.B."/>
            <person name="Bornberg-Bauer E."/>
            <person name="Tobe S.S."/>
        </authorList>
    </citation>
    <scope>NUCLEOTIDE SEQUENCE</scope>
    <source>
        <strain evidence="3">Stay&amp;Tobe</strain>
    </source>
</reference>
<dbReference type="EMBL" id="JASPKZ010010281">
    <property type="protein sequence ID" value="KAJ9574518.1"/>
    <property type="molecule type" value="Genomic_DNA"/>
</dbReference>
<reference evidence="3" key="2">
    <citation type="submission" date="2023-05" db="EMBL/GenBank/DDBJ databases">
        <authorList>
            <person name="Fouks B."/>
        </authorList>
    </citation>
    <scope>NUCLEOTIDE SEQUENCE</scope>
    <source>
        <strain evidence="3">Stay&amp;Tobe</strain>
        <tissue evidence="3">Testes</tissue>
    </source>
</reference>
<feature type="region of interest" description="Disordered" evidence="1">
    <location>
        <begin position="24"/>
        <end position="49"/>
    </location>
</feature>
<name>A0AAD7Z5Y8_DIPPU</name>
<feature type="compositionally biased region" description="Basic and acidic residues" evidence="1">
    <location>
        <begin position="25"/>
        <end position="34"/>
    </location>
</feature>
<dbReference type="Proteomes" id="UP001233999">
    <property type="component" value="Unassembled WGS sequence"/>
</dbReference>
<keyword evidence="4" id="KW-1185">Reference proteome</keyword>
<organism evidence="3 4">
    <name type="scientific">Diploptera punctata</name>
    <name type="common">Pacific beetle cockroach</name>
    <dbReference type="NCBI Taxonomy" id="6984"/>
    <lineage>
        <taxon>Eukaryota</taxon>
        <taxon>Metazoa</taxon>
        <taxon>Ecdysozoa</taxon>
        <taxon>Arthropoda</taxon>
        <taxon>Hexapoda</taxon>
        <taxon>Insecta</taxon>
        <taxon>Pterygota</taxon>
        <taxon>Neoptera</taxon>
        <taxon>Polyneoptera</taxon>
        <taxon>Dictyoptera</taxon>
        <taxon>Blattodea</taxon>
        <taxon>Blaberoidea</taxon>
        <taxon>Blaberidae</taxon>
        <taxon>Diplopterinae</taxon>
        <taxon>Diploptera</taxon>
    </lineage>
</organism>
<evidence type="ECO:0000313" key="3">
    <source>
        <dbReference type="EMBL" id="KAJ9574518.1"/>
    </source>
</evidence>
<sequence length="121" mass="12181">MKTSFGIFLLAIFVVGVLAAPAPVTDEKDGESRSKRGLSPSEGIGMAKTGAQMGCQVVGEGIKTGTDHAKGAPGGGVFSDSVGAGKNACTEEAGAIGDAAEDVASKAGWTRKMKTINDHNK</sequence>
<proteinExistence type="predicted"/>
<evidence type="ECO:0000256" key="1">
    <source>
        <dbReference type="SAM" id="MobiDB-lite"/>
    </source>
</evidence>
<evidence type="ECO:0000313" key="4">
    <source>
        <dbReference type="Proteomes" id="UP001233999"/>
    </source>
</evidence>
<dbReference type="AlphaFoldDB" id="A0AAD7Z5Y8"/>